<dbReference type="InterPro" id="IPR003594">
    <property type="entry name" value="HATPase_dom"/>
</dbReference>
<evidence type="ECO:0000256" key="11">
    <source>
        <dbReference type="SAM" id="Phobius"/>
    </source>
</evidence>
<dbReference type="SUPFAM" id="SSF55874">
    <property type="entry name" value="ATPase domain of HSP90 chaperone/DNA topoisomerase II/histidine kinase"/>
    <property type="match status" value="1"/>
</dbReference>
<evidence type="ECO:0000256" key="7">
    <source>
        <dbReference type="ARBA" id="ARBA00022777"/>
    </source>
</evidence>
<keyword evidence="7 14" id="KW-0418">Kinase</keyword>
<dbReference type="InterPro" id="IPR005467">
    <property type="entry name" value="His_kinase_dom"/>
</dbReference>
<feature type="compositionally biased region" description="Basic residues" evidence="10">
    <location>
        <begin position="247"/>
        <end position="257"/>
    </location>
</feature>
<evidence type="ECO:0000256" key="4">
    <source>
        <dbReference type="ARBA" id="ARBA00022553"/>
    </source>
</evidence>
<sequence>MTGETDKTTYTAEDRTLPVAGSGGKPGVRRRIAACLRGVRDRIRPRTFRAKLTLAIGLVFLIALGSATIVQMFVINGMFSYAMTITYENGQDGKGNGSNGSSSDNDDYLSAQGWSTDPDPDTWIRSHRSTGGDAPDFLGSSSDGKGEGSASGRINGEPYRVDWGGDGSFTIRTPYGVSVWNQNTIANGLRISAAIIFVAFGAISILVIWIVTSRMAKRLQSISDQAAALDPSDLGTRIDVGRGDTARRRRRRNRRQAMGRDVHDDEVTRLGDSINGMLDRIQAASEAERRFVSNASHELRTPIAAVETNLDAPLAQGRFPADVEPSVRRALAANRRGAELVGALLTLSRIQSGAYGKLAHDDTADAGDATDGSTDIVACVKDALADMDEEIAARGIAVAIDTGGHDDVAAKTDPTLMRLAVGNLIRNAVMHNMDSGGSVDVTFTREDDRLRLTIGNTTAERLPDDLTELVQPFHRGANSRISAVSGVGLGLSIADAACEAMDVTLRLWREEREGADRFLAGIDGIPVA</sequence>
<feature type="region of interest" description="Disordered" evidence="10">
    <location>
        <begin position="94"/>
        <end position="159"/>
    </location>
</feature>
<feature type="transmembrane region" description="Helical" evidence="11">
    <location>
        <begin position="191"/>
        <end position="211"/>
    </location>
</feature>
<protein>
    <recommendedName>
        <fullName evidence="3">histidine kinase</fullName>
        <ecNumber evidence="3">2.7.13.3</ecNumber>
    </recommendedName>
</protein>
<feature type="region of interest" description="Disordered" evidence="10">
    <location>
        <begin position="240"/>
        <end position="264"/>
    </location>
</feature>
<keyword evidence="9" id="KW-0902">Two-component regulatory system</keyword>
<feature type="region of interest" description="Disordered" evidence="10">
    <location>
        <begin position="1"/>
        <end position="25"/>
    </location>
</feature>
<keyword evidence="8 11" id="KW-1133">Transmembrane helix</keyword>
<dbReference type="EMBL" id="NMWT01000028">
    <property type="protein sequence ID" value="PLS26404.1"/>
    <property type="molecule type" value="Genomic_DNA"/>
</dbReference>
<reference evidence="14 15" key="1">
    <citation type="submission" date="2017-07" db="EMBL/GenBank/DDBJ databases">
        <title>Bifidobacterium novel species.</title>
        <authorList>
            <person name="Lugli G.A."/>
            <person name="Milani C."/>
            <person name="Duranti S."/>
            <person name="Mangifesta M."/>
        </authorList>
    </citation>
    <scope>NUCLEOTIDE SEQUENCE [LARGE SCALE GENOMIC DNA]</scope>
    <source>
        <strain evidence="14 15">77</strain>
    </source>
</reference>
<dbReference type="InterPro" id="IPR003661">
    <property type="entry name" value="HisK_dim/P_dom"/>
</dbReference>
<proteinExistence type="predicted"/>
<dbReference type="PROSITE" id="PS50109">
    <property type="entry name" value="HIS_KIN"/>
    <property type="match status" value="1"/>
</dbReference>
<evidence type="ECO:0000256" key="2">
    <source>
        <dbReference type="ARBA" id="ARBA00004236"/>
    </source>
</evidence>
<dbReference type="PANTHER" id="PTHR45436">
    <property type="entry name" value="SENSOR HISTIDINE KINASE YKOH"/>
    <property type="match status" value="1"/>
</dbReference>
<keyword evidence="6 11" id="KW-0812">Transmembrane</keyword>
<evidence type="ECO:0000313" key="15">
    <source>
        <dbReference type="Proteomes" id="UP000235034"/>
    </source>
</evidence>
<dbReference type="Gene3D" id="1.10.287.130">
    <property type="match status" value="1"/>
</dbReference>
<evidence type="ECO:0000256" key="3">
    <source>
        <dbReference type="ARBA" id="ARBA00012438"/>
    </source>
</evidence>
<keyword evidence="15" id="KW-1185">Reference proteome</keyword>
<feature type="compositionally biased region" description="Basic and acidic residues" evidence="10">
    <location>
        <begin position="1"/>
        <end position="16"/>
    </location>
</feature>
<evidence type="ECO:0000256" key="6">
    <source>
        <dbReference type="ARBA" id="ARBA00022692"/>
    </source>
</evidence>
<dbReference type="GO" id="GO:0000155">
    <property type="term" value="F:phosphorelay sensor kinase activity"/>
    <property type="evidence" value="ECO:0007669"/>
    <property type="project" value="InterPro"/>
</dbReference>
<dbReference type="PROSITE" id="PS50885">
    <property type="entry name" value="HAMP"/>
    <property type="match status" value="1"/>
</dbReference>
<dbReference type="Proteomes" id="UP000235034">
    <property type="component" value="Unassembled WGS sequence"/>
</dbReference>
<dbReference type="Gene3D" id="3.30.565.10">
    <property type="entry name" value="Histidine kinase-like ATPase, C-terminal domain"/>
    <property type="match status" value="1"/>
</dbReference>
<evidence type="ECO:0000256" key="9">
    <source>
        <dbReference type="ARBA" id="ARBA00023012"/>
    </source>
</evidence>
<dbReference type="InterPro" id="IPR036890">
    <property type="entry name" value="HATPase_C_sf"/>
</dbReference>
<evidence type="ECO:0000256" key="8">
    <source>
        <dbReference type="ARBA" id="ARBA00022989"/>
    </source>
</evidence>
<dbReference type="Pfam" id="PF00512">
    <property type="entry name" value="HisKA"/>
    <property type="match status" value="1"/>
</dbReference>
<dbReference type="Pfam" id="PF02518">
    <property type="entry name" value="HATPase_c"/>
    <property type="match status" value="1"/>
</dbReference>
<dbReference type="OrthoDB" id="9786919at2"/>
<keyword evidence="4" id="KW-0597">Phosphoprotein</keyword>
<gene>
    <name evidence="14" type="ORF">Uis4E_1979</name>
</gene>
<feature type="transmembrane region" description="Helical" evidence="11">
    <location>
        <begin position="52"/>
        <end position="74"/>
    </location>
</feature>
<evidence type="ECO:0000259" key="13">
    <source>
        <dbReference type="PROSITE" id="PS50885"/>
    </source>
</evidence>
<organism evidence="14 15">
    <name type="scientific">Bifidobacterium parmae</name>
    <dbReference type="NCBI Taxonomy" id="361854"/>
    <lineage>
        <taxon>Bacteria</taxon>
        <taxon>Bacillati</taxon>
        <taxon>Actinomycetota</taxon>
        <taxon>Actinomycetes</taxon>
        <taxon>Bifidobacteriales</taxon>
        <taxon>Bifidobacteriaceae</taxon>
        <taxon>Bifidobacterium</taxon>
    </lineage>
</organism>
<dbReference type="AlphaFoldDB" id="A0A2N5IWR8"/>
<comment type="caution">
    <text evidence="14">The sequence shown here is derived from an EMBL/GenBank/DDBJ whole genome shotgun (WGS) entry which is preliminary data.</text>
</comment>
<dbReference type="SMART" id="SM00388">
    <property type="entry name" value="HisKA"/>
    <property type="match status" value="1"/>
</dbReference>
<evidence type="ECO:0000256" key="10">
    <source>
        <dbReference type="SAM" id="MobiDB-lite"/>
    </source>
</evidence>
<evidence type="ECO:0000256" key="5">
    <source>
        <dbReference type="ARBA" id="ARBA00022679"/>
    </source>
</evidence>
<keyword evidence="11" id="KW-0472">Membrane</keyword>
<dbReference type="SUPFAM" id="SSF47384">
    <property type="entry name" value="Homodimeric domain of signal transducing histidine kinase"/>
    <property type="match status" value="1"/>
</dbReference>
<dbReference type="Gene3D" id="6.10.340.10">
    <property type="match status" value="1"/>
</dbReference>
<dbReference type="EC" id="2.7.13.3" evidence="3"/>
<dbReference type="CDD" id="cd00082">
    <property type="entry name" value="HisKA"/>
    <property type="match status" value="1"/>
</dbReference>
<feature type="domain" description="HAMP" evidence="13">
    <location>
        <begin position="213"/>
        <end position="286"/>
    </location>
</feature>
<dbReference type="InterPro" id="IPR050428">
    <property type="entry name" value="TCS_sensor_his_kinase"/>
</dbReference>
<evidence type="ECO:0000259" key="12">
    <source>
        <dbReference type="PROSITE" id="PS50109"/>
    </source>
</evidence>
<dbReference type="RefSeq" id="WP_101623032.1">
    <property type="nucleotide sequence ID" value="NZ_NMWT01000028.1"/>
</dbReference>
<evidence type="ECO:0000313" key="14">
    <source>
        <dbReference type="EMBL" id="PLS26404.1"/>
    </source>
</evidence>
<dbReference type="InterPro" id="IPR036097">
    <property type="entry name" value="HisK_dim/P_sf"/>
</dbReference>
<name>A0A2N5IWR8_9BIFI</name>
<keyword evidence="5" id="KW-0808">Transferase</keyword>
<comment type="catalytic activity">
    <reaction evidence="1">
        <text>ATP + protein L-histidine = ADP + protein N-phospho-L-histidine.</text>
        <dbReference type="EC" id="2.7.13.3"/>
    </reaction>
</comment>
<comment type="subcellular location">
    <subcellularLocation>
        <location evidence="2">Cell membrane</location>
    </subcellularLocation>
</comment>
<dbReference type="GO" id="GO:0005886">
    <property type="term" value="C:plasma membrane"/>
    <property type="evidence" value="ECO:0007669"/>
    <property type="project" value="UniProtKB-SubCell"/>
</dbReference>
<accession>A0A2N5IWR8</accession>
<evidence type="ECO:0000256" key="1">
    <source>
        <dbReference type="ARBA" id="ARBA00000085"/>
    </source>
</evidence>
<dbReference type="SMART" id="SM00387">
    <property type="entry name" value="HATPase_c"/>
    <property type="match status" value="1"/>
</dbReference>
<dbReference type="InterPro" id="IPR003660">
    <property type="entry name" value="HAMP_dom"/>
</dbReference>
<dbReference type="PANTHER" id="PTHR45436:SF5">
    <property type="entry name" value="SENSOR HISTIDINE KINASE TRCS"/>
    <property type="match status" value="1"/>
</dbReference>
<feature type="domain" description="Histidine kinase" evidence="12">
    <location>
        <begin position="294"/>
        <end position="515"/>
    </location>
</feature>